<keyword evidence="2" id="KW-0963">Cytoplasm</keyword>
<dbReference type="InterPro" id="IPR051476">
    <property type="entry name" value="Bac_ResReg_Asp_Phosphatase"/>
</dbReference>
<evidence type="ECO:0000313" key="8">
    <source>
        <dbReference type="Proteomes" id="UP000075430"/>
    </source>
</evidence>
<organism evidence="7 8">
    <name type="scientific">Bacillus nakamurai</name>
    <dbReference type="NCBI Taxonomy" id="1793963"/>
    <lineage>
        <taxon>Bacteria</taxon>
        <taxon>Bacillati</taxon>
        <taxon>Bacillota</taxon>
        <taxon>Bacilli</taxon>
        <taxon>Bacillales</taxon>
        <taxon>Bacillaceae</taxon>
        <taxon>Bacillus</taxon>
    </lineage>
</organism>
<evidence type="ECO:0000256" key="6">
    <source>
        <dbReference type="PROSITE-ProRule" id="PRU00339"/>
    </source>
</evidence>
<dbReference type="PANTHER" id="PTHR46630:SF1">
    <property type="entry name" value="TETRATRICOPEPTIDE REPEAT PROTEIN 29"/>
    <property type="match status" value="1"/>
</dbReference>
<dbReference type="PANTHER" id="PTHR46630">
    <property type="entry name" value="TETRATRICOPEPTIDE REPEAT PROTEIN 29"/>
    <property type="match status" value="1"/>
</dbReference>
<dbReference type="InterPro" id="IPR019734">
    <property type="entry name" value="TPR_rpt"/>
</dbReference>
<dbReference type="InterPro" id="IPR011990">
    <property type="entry name" value="TPR-like_helical_dom_sf"/>
</dbReference>
<dbReference type="STRING" id="1793963.AXI58_01400"/>
<evidence type="ECO:0000256" key="4">
    <source>
        <dbReference type="ARBA" id="ARBA00022803"/>
    </source>
</evidence>
<dbReference type="PROSITE" id="PS50005">
    <property type="entry name" value="TPR"/>
    <property type="match status" value="1"/>
</dbReference>
<name>A0A150F4S2_9BACI</name>
<sequence>MTAHEIPSSQVGVKINKWYKYILTFQAADAIKLKEEIDQDIQHMEEDQLLLLYYQLISYRHHIMLDYVKPDFTEQSQIQYSELQKTIESTDSISGLSEYYFHLFRGMYEFDQNNYVSAISFYRKAEKLLSFVEDDIERAEFHFKMSEVFYVMKQTHFSMNHAIQALETYMDHDFYRVRRIQCHFVISGNYIDCKNYDKALEHLDEALRLALLEGQPRLIGSALYNLGNCYSEKRELDEAARYFRKALPIFEEHQLEQLPKALFSLTHTLFRLHEDQAALAYYERGMKIAKDRGDRFSLEKYKFLQALYLESVNLDLIHEVFDYMNDKSLYVYIEDFALEAAVYTSAHEQYKEAAYFYEKAIRMRENIQKEESLYDI</sequence>
<evidence type="ECO:0000256" key="3">
    <source>
        <dbReference type="ARBA" id="ARBA00022737"/>
    </source>
</evidence>
<accession>A0A150F4S2</accession>
<dbReference type="EMBL" id="LSBA01000023">
    <property type="protein sequence ID" value="KXZ17078.1"/>
    <property type="molecule type" value="Genomic_DNA"/>
</dbReference>
<dbReference type="OrthoDB" id="2957368at2"/>
<reference evidence="8" key="1">
    <citation type="submission" date="2016-02" db="EMBL/GenBank/DDBJ databases">
        <authorList>
            <person name="Dunlap C."/>
        </authorList>
    </citation>
    <scope>NUCLEOTIDE SEQUENCE [LARGE SCALE GENOMIC DNA]</scope>
    <source>
        <strain evidence="8">NRRL B-41092</strain>
    </source>
</reference>
<dbReference type="SUPFAM" id="SSF48452">
    <property type="entry name" value="TPR-like"/>
    <property type="match status" value="2"/>
</dbReference>
<protein>
    <submittedName>
        <fullName evidence="7">Aspartate phosphatase</fullName>
    </submittedName>
</protein>
<dbReference type="Pfam" id="PF18801">
    <property type="entry name" value="RapH_N"/>
    <property type="match status" value="1"/>
</dbReference>
<keyword evidence="4 6" id="KW-0802">TPR repeat</keyword>
<gene>
    <name evidence="7" type="ORF">AXI58_01400</name>
</gene>
<keyword evidence="3" id="KW-0677">Repeat</keyword>
<proteinExistence type="inferred from homology"/>
<dbReference type="Proteomes" id="UP000075430">
    <property type="component" value="Unassembled WGS sequence"/>
</dbReference>
<evidence type="ECO:0000256" key="2">
    <source>
        <dbReference type="ARBA" id="ARBA00022490"/>
    </source>
</evidence>
<dbReference type="Pfam" id="PF13424">
    <property type="entry name" value="TPR_12"/>
    <property type="match status" value="1"/>
</dbReference>
<dbReference type="RefSeq" id="WP_061522547.1">
    <property type="nucleotide sequence ID" value="NZ_JARLZY010000023.1"/>
</dbReference>
<evidence type="ECO:0000256" key="1">
    <source>
        <dbReference type="ARBA" id="ARBA00004496"/>
    </source>
</evidence>
<feature type="repeat" description="TPR" evidence="6">
    <location>
        <begin position="220"/>
        <end position="253"/>
    </location>
</feature>
<dbReference type="GO" id="GO:0005737">
    <property type="term" value="C:cytoplasm"/>
    <property type="evidence" value="ECO:0007669"/>
    <property type="project" value="UniProtKB-SubCell"/>
</dbReference>
<dbReference type="Gene3D" id="1.25.40.10">
    <property type="entry name" value="Tetratricopeptide repeat domain"/>
    <property type="match status" value="1"/>
</dbReference>
<evidence type="ECO:0000313" key="7">
    <source>
        <dbReference type="EMBL" id="KXZ17078.1"/>
    </source>
</evidence>
<comment type="caution">
    <text evidence="7">The sequence shown here is derived from an EMBL/GenBank/DDBJ whole genome shotgun (WGS) entry which is preliminary data.</text>
</comment>
<keyword evidence="8" id="KW-1185">Reference proteome</keyword>
<dbReference type="AlphaFoldDB" id="A0A150F4S2"/>
<evidence type="ECO:0000256" key="5">
    <source>
        <dbReference type="ARBA" id="ARBA00038253"/>
    </source>
</evidence>
<comment type="similarity">
    <text evidence="5">Belongs to the Rap family.</text>
</comment>
<comment type="subcellular location">
    <subcellularLocation>
        <location evidence="1">Cytoplasm</location>
    </subcellularLocation>
</comment>
<dbReference type="SMART" id="SM00028">
    <property type="entry name" value="TPR"/>
    <property type="match status" value="5"/>
</dbReference>